<dbReference type="PANTHER" id="PTHR43047">
    <property type="entry name" value="TWO-COMPONENT HISTIDINE PROTEIN KINASE"/>
    <property type="match status" value="1"/>
</dbReference>
<organism evidence="11 12">
    <name type="scientific">Pegethrix bostrychoides GSE-TBD4-15B</name>
    <dbReference type="NCBI Taxonomy" id="2839662"/>
    <lineage>
        <taxon>Bacteria</taxon>
        <taxon>Bacillati</taxon>
        <taxon>Cyanobacteriota</taxon>
        <taxon>Cyanophyceae</taxon>
        <taxon>Oculatellales</taxon>
        <taxon>Oculatellaceae</taxon>
        <taxon>Pegethrix</taxon>
    </lineage>
</organism>
<evidence type="ECO:0000256" key="3">
    <source>
        <dbReference type="ARBA" id="ARBA00022553"/>
    </source>
</evidence>
<reference evidence="11" key="2">
    <citation type="journal article" date="2022" name="Microbiol. Resour. Announc.">
        <title>Metagenome Sequencing to Explore Phylogenomics of Terrestrial Cyanobacteria.</title>
        <authorList>
            <person name="Ward R.D."/>
            <person name="Stajich J.E."/>
            <person name="Johansen J.R."/>
            <person name="Huntemann M."/>
            <person name="Clum A."/>
            <person name="Foster B."/>
            <person name="Foster B."/>
            <person name="Roux S."/>
            <person name="Palaniappan K."/>
            <person name="Varghese N."/>
            <person name="Mukherjee S."/>
            <person name="Reddy T.B.K."/>
            <person name="Daum C."/>
            <person name="Copeland A."/>
            <person name="Chen I.A."/>
            <person name="Ivanova N.N."/>
            <person name="Kyrpides N.C."/>
            <person name="Shapiro N."/>
            <person name="Eloe-Fadrosh E.A."/>
            <person name="Pietrasiak N."/>
        </authorList>
    </citation>
    <scope>NUCLEOTIDE SEQUENCE</scope>
    <source>
        <strain evidence="11">GSE-TBD4-15B</strain>
    </source>
</reference>
<dbReference type="InterPro" id="IPR011006">
    <property type="entry name" value="CheY-like_superfamily"/>
</dbReference>
<evidence type="ECO:0000259" key="9">
    <source>
        <dbReference type="PROSITE" id="PS50109"/>
    </source>
</evidence>
<dbReference type="PANTHER" id="PTHR43047:SF72">
    <property type="entry name" value="OSMOSENSING HISTIDINE PROTEIN KINASE SLN1"/>
    <property type="match status" value="1"/>
</dbReference>
<feature type="domain" description="Response regulatory" evidence="10">
    <location>
        <begin position="5"/>
        <end position="127"/>
    </location>
</feature>
<protein>
    <recommendedName>
        <fullName evidence="2">histidine kinase</fullName>
        <ecNumber evidence="2">2.7.13.3</ecNumber>
    </recommendedName>
</protein>
<comment type="catalytic activity">
    <reaction evidence="1">
        <text>ATP + protein L-histidine = ADP + protein N-phospho-L-histidine.</text>
        <dbReference type="EC" id="2.7.13.3"/>
    </reaction>
</comment>
<reference evidence="11" key="1">
    <citation type="submission" date="2021-05" db="EMBL/GenBank/DDBJ databases">
        <authorList>
            <person name="Pietrasiak N."/>
            <person name="Ward R."/>
            <person name="Stajich J.E."/>
            <person name="Kurbessoian T."/>
        </authorList>
    </citation>
    <scope>NUCLEOTIDE SEQUENCE</scope>
    <source>
        <strain evidence="11">GSE-TBD4-15B</strain>
    </source>
</reference>
<dbReference type="Pfam" id="PF00512">
    <property type="entry name" value="HisKA"/>
    <property type="match status" value="1"/>
</dbReference>
<dbReference type="CDD" id="cd00082">
    <property type="entry name" value="HisKA"/>
    <property type="match status" value="1"/>
</dbReference>
<feature type="modified residue" description="4-aspartylphosphate" evidence="7">
    <location>
        <position position="61"/>
    </location>
</feature>
<keyword evidence="3 7" id="KW-0597">Phosphoprotein</keyword>
<dbReference type="InterPro" id="IPR004358">
    <property type="entry name" value="Sig_transdc_His_kin-like_C"/>
</dbReference>
<dbReference type="InterPro" id="IPR036097">
    <property type="entry name" value="HisK_dim/P_sf"/>
</dbReference>
<evidence type="ECO:0000256" key="2">
    <source>
        <dbReference type="ARBA" id="ARBA00012438"/>
    </source>
</evidence>
<dbReference type="SUPFAM" id="SSF47384">
    <property type="entry name" value="Homodimeric domain of signal transducing histidine kinase"/>
    <property type="match status" value="1"/>
</dbReference>
<dbReference type="InterPro" id="IPR001789">
    <property type="entry name" value="Sig_transdc_resp-reg_receiver"/>
</dbReference>
<dbReference type="Pfam" id="PF02518">
    <property type="entry name" value="HATPase_c"/>
    <property type="match status" value="1"/>
</dbReference>
<dbReference type="PROSITE" id="PS50109">
    <property type="entry name" value="HIS_KIN"/>
    <property type="match status" value="1"/>
</dbReference>
<evidence type="ECO:0000256" key="4">
    <source>
        <dbReference type="ARBA" id="ARBA00022679"/>
    </source>
</evidence>
<proteinExistence type="predicted"/>
<dbReference type="SMART" id="SM00388">
    <property type="entry name" value="HisKA"/>
    <property type="match status" value="1"/>
</dbReference>
<dbReference type="InterPro" id="IPR003661">
    <property type="entry name" value="HisK_dim/P_dom"/>
</dbReference>
<keyword evidence="8" id="KW-0175">Coiled coil</keyword>
<evidence type="ECO:0000256" key="6">
    <source>
        <dbReference type="ARBA" id="ARBA00023012"/>
    </source>
</evidence>
<keyword evidence="6" id="KW-0902">Two-component regulatory system</keyword>
<dbReference type="Pfam" id="PF00072">
    <property type="entry name" value="Response_reg"/>
    <property type="match status" value="1"/>
</dbReference>
<dbReference type="InterPro" id="IPR036890">
    <property type="entry name" value="HATPase_C_sf"/>
</dbReference>
<gene>
    <name evidence="11" type="ORF">KME07_13440</name>
</gene>
<evidence type="ECO:0000259" key="10">
    <source>
        <dbReference type="PROSITE" id="PS50110"/>
    </source>
</evidence>
<dbReference type="EC" id="2.7.13.3" evidence="2"/>
<dbReference type="GO" id="GO:0000155">
    <property type="term" value="F:phosphorelay sensor kinase activity"/>
    <property type="evidence" value="ECO:0007669"/>
    <property type="project" value="InterPro"/>
</dbReference>
<name>A0A951PBT8_9CYAN</name>
<dbReference type="GO" id="GO:0009927">
    <property type="term" value="F:histidine phosphotransfer kinase activity"/>
    <property type="evidence" value="ECO:0007669"/>
    <property type="project" value="TreeGrafter"/>
</dbReference>
<evidence type="ECO:0000256" key="1">
    <source>
        <dbReference type="ARBA" id="ARBA00000085"/>
    </source>
</evidence>
<dbReference type="InterPro" id="IPR003594">
    <property type="entry name" value="HATPase_dom"/>
</dbReference>
<dbReference type="Proteomes" id="UP000707356">
    <property type="component" value="Unassembled WGS sequence"/>
</dbReference>
<dbReference type="SUPFAM" id="SSF55874">
    <property type="entry name" value="ATPase domain of HSP90 chaperone/DNA topoisomerase II/histidine kinase"/>
    <property type="match status" value="1"/>
</dbReference>
<comment type="caution">
    <text evidence="11">The sequence shown here is derived from an EMBL/GenBank/DDBJ whole genome shotgun (WGS) entry which is preliminary data.</text>
</comment>
<sequence length="470" mass="53164">MSKPAIICVDDEPTVLESLKIELRQVLGDSCLIETAESGEEALELFEELQTHYEIALVLADQIMPGLRGDELLKRIHQLSPQTLKIMITGHADLETLSQTLRTAQLYRHIAKPWHSEDLRVTVLEAMQSYRQARELTAQNASLQQAVAQLEQSLSSLQQSESAQQPRHPGLDRIYLALAIQQHQQYQAVQAQVKSLEHLNEVKDRFLDSISSELRSPISNIRMATHMLEVRLQQLDADDTVLQCSRYFQILHTECQREADLITDLLVLIRLDSGTDPLNLTTINLNLWIPQMTEPFGERMQEREQQLLLELPPNLPQITTDLGHLQRTLSELLSNAWKYTPPGEQVILSVQVIHLTASSAEEADLQPVNGRISELVDSPTDRPQAELWISVSNSGIEIPPEEHERIFNQFYRIPTHNAWHQSGTGLGLAIAKKRVEKLRGSISVASQDQQTTFTVKLPLHLTLSALDEDF</sequence>
<dbReference type="EMBL" id="JAHHHV010000068">
    <property type="protein sequence ID" value="MBW4466422.1"/>
    <property type="molecule type" value="Genomic_DNA"/>
</dbReference>
<dbReference type="Gene3D" id="1.10.287.130">
    <property type="match status" value="1"/>
</dbReference>
<keyword evidence="5 11" id="KW-0418">Kinase</keyword>
<evidence type="ECO:0000256" key="8">
    <source>
        <dbReference type="SAM" id="Coils"/>
    </source>
</evidence>
<dbReference type="SMART" id="SM00448">
    <property type="entry name" value="REC"/>
    <property type="match status" value="1"/>
</dbReference>
<dbReference type="PROSITE" id="PS50110">
    <property type="entry name" value="RESPONSE_REGULATORY"/>
    <property type="match status" value="1"/>
</dbReference>
<dbReference type="Gene3D" id="3.40.50.2300">
    <property type="match status" value="1"/>
</dbReference>
<dbReference type="GO" id="GO:0005886">
    <property type="term" value="C:plasma membrane"/>
    <property type="evidence" value="ECO:0007669"/>
    <property type="project" value="TreeGrafter"/>
</dbReference>
<dbReference type="SMART" id="SM00387">
    <property type="entry name" value="HATPase_c"/>
    <property type="match status" value="1"/>
</dbReference>
<dbReference type="AlphaFoldDB" id="A0A951PBT8"/>
<keyword evidence="4" id="KW-0808">Transferase</keyword>
<evidence type="ECO:0000313" key="11">
    <source>
        <dbReference type="EMBL" id="MBW4466422.1"/>
    </source>
</evidence>
<dbReference type="InterPro" id="IPR005467">
    <property type="entry name" value="His_kinase_dom"/>
</dbReference>
<evidence type="ECO:0000313" key="12">
    <source>
        <dbReference type="Proteomes" id="UP000707356"/>
    </source>
</evidence>
<evidence type="ECO:0000256" key="7">
    <source>
        <dbReference type="PROSITE-ProRule" id="PRU00169"/>
    </source>
</evidence>
<feature type="domain" description="Histidine kinase" evidence="9">
    <location>
        <begin position="209"/>
        <end position="461"/>
    </location>
</feature>
<dbReference type="PRINTS" id="PR00344">
    <property type="entry name" value="BCTRLSENSOR"/>
</dbReference>
<feature type="coiled-coil region" evidence="8">
    <location>
        <begin position="133"/>
        <end position="160"/>
    </location>
</feature>
<accession>A0A951PBT8</accession>
<dbReference type="Gene3D" id="3.30.565.10">
    <property type="entry name" value="Histidine kinase-like ATPase, C-terminal domain"/>
    <property type="match status" value="1"/>
</dbReference>
<evidence type="ECO:0000256" key="5">
    <source>
        <dbReference type="ARBA" id="ARBA00022777"/>
    </source>
</evidence>
<dbReference type="SUPFAM" id="SSF52172">
    <property type="entry name" value="CheY-like"/>
    <property type="match status" value="1"/>
</dbReference>